<dbReference type="InterPro" id="IPR013000">
    <property type="entry name" value="Ribosomal_uL4_euk/arc_CS"/>
</dbReference>
<dbReference type="Pfam" id="PF00573">
    <property type="entry name" value="Ribosomal_L4"/>
    <property type="match status" value="1"/>
</dbReference>
<dbReference type="GO" id="GO:0005840">
    <property type="term" value="C:ribosome"/>
    <property type="evidence" value="ECO:0007669"/>
    <property type="project" value="UniProtKB-KW"/>
</dbReference>
<comment type="caution">
    <text evidence="6">The sequence shown here is derived from an EMBL/GenBank/DDBJ whole genome shotgun (WGS) entry which is preliminary data.</text>
</comment>
<feature type="region of interest" description="Disordered" evidence="4">
    <location>
        <begin position="913"/>
        <end position="934"/>
    </location>
</feature>
<dbReference type="FunFam" id="3.40.1370.10:FF:000002">
    <property type="entry name" value="60S ribosomal protein L4"/>
    <property type="match status" value="1"/>
</dbReference>
<dbReference type="InterPro" id="IPR025755">
    <property type="entry name" value="Ribos_uL4_C_dom"/>
</dbReference>
<evidence type="ECO:0000256" key="2">
    <source>
        <dbReference type="ARBA" id="ARBA00022980"/>
    </source>
</evidence>
<dbReference type="Pfam" id="PF14374">
    <property type="entry name" value="Ribos_L4_asso_C"/>
    <property type="match status" value="1"/>
</dbReference>
<dbReference type="AlphaFoldDB" id="A0A2K0UB66"/>
<evidence type="ECO:0000313" key="7">
    <source>
        <dbReference type="Proteomes" id="UP000236290"/>
    </source>
</evidence>
<evidence type="ECO:0000259" key="5">
    <source>
        <dbReference type="Pfam" id="PF14374"/>
    </source>
</evidence>
<dbReference type="SUPFAM" id="SSF52166">
    <property type="entry name" value="Ribosomal protein L4"/>
    <property type="match status" value="1"/>
</dbReference>
<comment type="similarity">
    <text evidence="1">Belongs to the universal ribosomal protein uL4 family.</text>
</comment>
<dbReference type="Gene3D" id="3.40.1370.10">
    <property type="match status" value="1"/>
</dbReference>
<sequence>MSNSLDIHDMLQTGFFTTSRARHGHSYEFGGRVEPVWEEEPQSRGEVDQQPLMLEVHEYNPERRFVIVPGSAKPSTSESATDDGASRDKLRQEKEKKKERKKASASSSPEAYNRRTNEPEKKNSDRLDETGPELERRRSRQDLPRLETDIDEDRIPSHHRSKSAASGIRPEFSQSYRKYGEEYLSPQVTKHGSSGRDKKYHGYGQPPTQSSVSLGESNDKRRDDDKYHRRSATVSAERPNSSFEPFRRPTSNDRVNGPRPLDGNRPQRDDLREGAYAAYMPTPVENLRAPSPSKLKDQNSPRDEAFSTSYRRENPVIVDDDRVSIASSRRGDASGPNSRSPSRVPTMPIAATNSAEPPEDWAPNRRVSTTFPISRDKTTLENRTPPTIYLPYPDDDDAIVAWPETSAESDDMRQAQAISASSVLMPPIPQVDDELVAPDDKSVRSPTPKEPSVTTKPWQLPPFDPNKSGVRPDQTVGSYRRYSETKGHEGQSDLPKIPECKRTEPVAGKMDWLTLPRTDFNICPDCYGTVFAETQFRTHFYPVLRSTSTAIACDFGSSPWYRIAWLLTLKHKVPDLQLFHSLANVMMESRDYPCPLERKVTRVWYSVKDPYTRRPVPEFAVCYQCAKTVETLFPNLTGVFIPLDSRGEPTRNVCSLHFTPQRKQFVLFFDAFETTSDKGYVTNRKPDLGDLSMMLTRLSTLNECREDRRVSDGYWYVMEYLPDFTVCGECYEDVVRPQRTDDNVIAQNFYMKPTKLPVATCQLYSPRMREVFKRACRNKDPEYLEGKVRERLKIEKDVHNKFLGLVRDKRNSAWTDEQIDKLRSPPTKNPWKENSGEIYRGSARNFPSPIAKFDAPTTTVSSPPITMASRPTVTIIGKDGAPSGATHTIPAVFASPIRPDIVKQVHTGMAKNKRQPYAVSEKAGHQTSAESWGTGRAVARIPRVSGSGTHRAGQAAFGNMCRSGRMFAPTKIWRKWHVKVNQGQKRYATCSALAASASAPLLLARGHQVMTIPEVPLVVDSALVEGSSVARTAAALALLKAVGAGAELEKVKGSKKLRAGKGKLRGRRYRQRRGPLVVYNPEVDGKELVKGFRNIPGVETSPVSTLNLLQLAPGGHLGRFVIWTSAAFKALDEIYGTTTTASTHKKDFLLPSNVVSQADLTRLINSSEIQSSLNAPKGDAVTRRSAVQKKNPLRNKQVLLRLNPYAKVFAQESQKKQA</sequence>
<evidence type="ECO:0000256" key="1">
    <source>
        <dbReference type="ARBA" id="ARBA00010528"/>
    </source>
</evidence>
<feature type="compositionally biased region" description="Basic and acidic residues" evidence="4">
    <location>
        <begin position="84"/>
        <end position="96"/>
    </location>
</feature>
<dbReference type="Proteomes" id="UP000236290">
    <property type="component" value="Unassembled WGS sequence"/>
</dbReference>
<organism evidence="6 7">
    <name type="scientific">Trichoderma harzianum</name>
    <name type="common">Hypocrea lixii</name>
    <dbReference type="NCBI Taxonomy" id="5544"/>
    <lineage>
        <taxon>Eukaryota</taxon>
        <taxon>Fungi</taxon>
        <taxon>Dikarya</taxon>
        <taxon>Ascomycota</taxon>
        <taxon>Pezizomycotina</taxon>
        <taxon>Sordariomycetes</taxon>
        <taxon>Hypocreomycetidae</taxon>
        <taxon>Hypocreales</taxon>
        <taxon>Hypocreaceae</taxon>
        <taxon>Trichoderma</taxon>
    </lineage>
</organism>
<feature type="compositionally biased region" description="Polar residues" evidence="4">
    <location>
        <begin position="232"/>
        <end position="243"/>
    </location>
</feature>
<name>A0A2K0UB66_TRIHA</name>
<feature type="compositionally biased region" description="Basic and acidic residues" evidence="4">
    <location>
        <begin position="294"/>
        <end position="323"/>
    </location>
</feature>
<dbReference type="GO" id="GO:1990904">
    <property type="term" value="C:ribonucleoprotein complex"/>
    <property type="evidence" value="ECO:0007669"/>
    <property type="project" value="UniProtKB-KW"/>
</dbReference>
<feature type="domain" description="Large ribosomal subunit protein uL4 C-terminal" evidence="5">
    <location>
        <begin position="1146"/>
        <end position="1217"/>
    </location>
</feature>
<evidence type="ECO:0000313" key="6">
    <source>
        <dbReference type="EMBL" id="PNP55012.1"/>
    </source>
</evidence>
<dbReference type="GO" id="GO:0006412">
    <property type="term" value="P:translation"/>
    <property type="evidence" value="ECO:0007669"/>
    <property type="project" value="InterPro"/>
</dbReference>
<feature type="region of interest" description="Disordered" evidence="4">
    <location>
        <begin position="432"/>
        <end position="475"/>
    </location>
</feature>
<keyword evidence="2" id="KW-0689">Ribosomal protein</keyword>
<evidence type="ECO:0000256" key="3">
    <source>
        <dbReference type="ARBA" id="ARBA00023274"/>
    </source>
</evidence>
<accession>A0A2K0UB66</accession>
<dbReference type="GO" id="GO:0003735">
    <property type="term" value="F:structural constituent of ribosome"/>
    <property type="evidence" value="ECO:0007669"/>
    <property type="project" value="InterPro"/>
</dbReference>
<feature type="region of interest" description="Disordered" evidence="4">
    <location>
        <begin position="65"/>
        <end position="396"/>
    </location>
</feature>
<feature type="compositionally biased region" description="Basic and acidic residues" evidence="4">
    <location>
        <begin position="112"/>
        <end position="156"/>
    </location>
</feature>
<evidence type="ECO:0000256" key="4">
    <source>
        <dbReference type="SAM" id="MobiDB-lite"/>
    </source>
</evidence>
<feature type="compositionally biased region" description="Basic and acidic residues" evidence="4">
    <location>
        <begin position="217"/>
        <end position="227"/>
    </location>
</feature>
<protein>
    <recommendedName>
        <fullName evidence="5">Large ribosomal subunit protein uL4 C-terminal domain-containing protein</fullName>
    </recommendedName>
</protein>
<dbReference type="PANTHER" id="PTHR19431">
    <property type="entry name" value="60S RIBOSOMAL PROTEIN L4"/>
    <property type="match status" value="1"/>
</dbReference>
<dbReference type="EMBL" id="MTYI01000056">
    <property type="protein sequence ID" value="PNP55012.1"/>
    <property type="molecule type" value="Genomic_DNA"/>
</dbReference>
<dbReference type="InterPro" id="IPR045240">
    <property type="entry name" value="Ribosomal_uL4_euk/arch"/>
</dbReference>
<feature type="compositionally biased region" description="Polar residues" evidence="4">
    <location>
        <begin position="206"/>
        <end position="216"/>
    </location>
</feature>
<dbReference type="PROSITE" id="PS00939">
    <property type="entry name" value="RIBOSOMAL_L1E"/>
    <property type="match status" value="1"/>
</dbReference>
<dbReference type="InterPro" id="IPR002136">
    <property type="entry name" value="Ribosomal_uL4"/>
</dbReference>
<reference evidence="6 7" key="1">
    <citation type="submission" date="2017-02" db="EMBL/GenBank/DDBJ databases">
        <title>Genomes of Trichoderma spp. with biocontrol activity.</title>
        <authorList>
            <person name="Gardiner D."/>
            <person name="Kazan K."/>
            <person name="Vos C."/>
            <person name="Harvey P."/>
        </authorList>
    </citation>
    <scope>NUCLEOTIDE SEQUENCE [LARGE SCALE GENOMIC DNA]</scope>
    <source>
        <strain evidence="6 7">Tr1</strain>
    </source>
</reference>
<keyword evidence="3" id="KW-0687">Ribonucleoprotein</keyword>
<dbReference type="InterPro" id="IPR023574">
    <property type="entry name" value="Ribosomal_uL4_dom_sf"/>
</dbReference>
<gene>
    <name evidence="6" type="ORF">THARTR1_04701</name>
</gene>
<proteinExistence type="inferred from homology"/>
<dbReference type="OrthoDB" id="10259785at2759"/>